<protein>
    <submittedName>
        <fullName evidence="2">Uncharacterized protein</fullName>
    </submittedName>
</protein>
<dbReference type="EMBL" id="CDMZ01001443">
    <property type="protein sequence ID" value="CEM32721.1"/>
    <property type="molecule type" value="Genomic_DNA"/>
</dbReference>
<dbReference type="VEuPathDB" id="CryptoDB:Cvel_22931"/>
<accession>A0A0G4GQJ6</accession>
<gene>
    <name evidence="2" type="ORF">Cvel_22931</name>
</gene>
<evidence type="ECO:0000256" key="1">
    <source>
        <dbReference type="SAM" id="MobiDB-lite"/>
    </source>
</evidence>
<organism evidence="2">
    <name type="scientific">Chromera velia CCMP2878</name>
    <dbReference type="NCBI Taxonomy" id="1169474"/>
    <lineage>
        <taxon>Eukaryota</taxon>
        <taxon>Sar</taxon>
        <taxon>Alveolata</taxon>
        <taxon>Colpodellida</taxon>
        <taxon>Chromeraceae</taxon>
        <taxon>Chromera</taxon>
    </lineage>
</organism>
<proteinExistence type="predicted"/>
<feature type="compositionally biased region" description="Basic and acidic residues" evidence="1">
    <location>
        <begin position="264"/>
        <end position="297"/>
    </location>
</feature>
<evidence type="ECO:0000313" key="2">
    <source>
        <dbReference type="EMBL" id="CEM32721.1"/>
    </source>
</evidence>
<sequence>MKFSSFEEGKIINLAKEVDFQNFLTNLVPQCALEKVSASVVVVASDFNHMYLWLTLMVAAVGFVAHELYLPDCLPLDVQAKGVGQVLCLAAKKDFESQGQAYVTTASNYLSLRQKFSQASLELGDRAYWKVVLERGGDETDRKLRLSHNRGFPLIVESMLNSSAMDFIHLVRKKTPRTVTDEWKVGENITPEEQGAVLGLFADEIHRAMQARKAVPPTKGMLAAKLFVFHVRGAFLQIVGLNYAIEPEARLVDKELALFNKGEHDKRKERGRQAEIERQRKEQADKDEDARVAREIQEAQAQSVLQEGAPDPIDVDAPRGGNGEGEGESSTPDKGPQLSELQKWQASYDQVASAHLKAVESAVSEFIQGENMGSAAPAQASAGERKDALYDQRIEPVGITHDWNAFEFFGGGVIAVAANGGKNNAQQAQIWKTANVAGKAMNTHGNGPKVVHIVSPLSGMKGL</sequence>
<feature type="region of interest" description="Disordered" evidence="1">
    <location>
        <begin position="264"/>
        <end position="344"/>
    </location>
</feature>
<reference evidence="2" key="1">
    <citation type="submission" date="2014-11" db="EMBL/GenBank/DDBJ databases">
        <authorList>
            <person name="Otto D Thomas"/>
            <person name="Naeem Raeece"/>
        </authorList>
    </citation>
    <scope>NUCLEOTIDE SEQUENCE</scope>
</reference>
<dbReference type="AlphaFoldDB" id="A0A0G4GQJ6"/>
<dbReference type="PhylomeDB" id="A0A0G4GQJ6"/>
<name>A0A0G4GQJ6_9ALVE</name>